<evidence type="ECO:0000313" key="1">
    <source>
        <dbReference type="EMBL" id="KAJ2768207.1"/>
    </source>
</evidence>
<gene>
    <name evidence="1" type="ORF">GGI18_005638</name>
</gene>
<dbReference type="EMBL" id="JANBUK010003274">
    <property type="protein sequence ID" value="KAJ2768207.1"/>
    <property type="molecule type" value="Genomic_DNA"/>
</dbReference>
<name>A0ACC1JVC3_9FUNG</name>
<keyword evidence="2" id="KW-1185">Reference proteome</keyword>
<evidence type="ECO:0000313" key="2">
    <source>
        <dbReference type="Proteomes" id="UP001140066"/>
    </source>
</evidence>
<proteinExistence type="predicted"/>
<comment type="caution">
    <text evidence="1">The sequence shown here is derived from an EMBL/GenBank/DDBJ whole genome shotgun (WGS) entry which is preliminary data.</text>
</comment>
<dbReference type="Proteomes" id="UP001140066">
    <property type="component" value="Unassembled WGS sequence"/>
</dbReference>
<reference evidence="1" key="1">
    <citation type="submission" date="2022-07" db="EMBL/GenBank/DDBJ databases">
        <title>Phylogenomic reconstructions and comparative analyses of Kickxellomycotina fungi.</title>
        <authorList>
            <person name="Reynolds N.K."/>
            <person name="Stajich J.E."/>
            <person name="Barry K."/>
            <person name="Grigoriev I.V."/>
            <person name="Crous P."/>
            <person name="Smith M.E."/>
        </authorList>
    </citation>
    <scope>NUCLEOTIDE SEQUENCE</scope>
    <source>
        <strain evidence="1">BCRC 34191</strain>
    </source>
</reference>
<accession>A0ACC1JVC3</accession>
<feature type="non-terminal residue" evidence="1">
    <location>
        <position position="98"/>
    </location>
</feature>
<organism evidence="1 2">
    <name type="scientific">Coemansia linderi</name>
    <dbReference type="NCBI Taxonomy" id="2663919"/>
    <lineage>
        <taxon>Eukaryota</taxon>
        <taxon>Fungi</taxon>
        <taxon>Fungi incertae sedis</taxon>
        <taxon>Zoopagomycota</taxon>
        <taxon>Kickxellomycotina</taxon>
        <taxon>Kickxellomycetes</taxon>
        <taxon>Kickxellales</taxon>
        <taxon>Kickxellaceae</taxon>
        <taxon>Coemansia</taxon>
    </lineage>
</organism>
<protein>
    <submittedName>
        <fullName evidence="1">Uncharacterized protein</fullName>
    </submittedName>
</protein>
<sequence>MSRAPSTGAGSSYASNSVRLLAVAPVPETPRIASLDASSADDSDEAVQISLGIQQGIAQAWGAALEKLGSLSLAWQSEVASAQGSLTQAVDPALIFDG</sequence>